<dbReference type="Pfam" id="PF03992">
    <property type="entry name" value="ABM"/>
    <property type="match status" value="1"/>
</dbReference>
<protein>
    <submittedName>
        <fullName evidence="2">Antibiotic biosynthesis monooxygenase</fullName>
    </submittedName>
</protein>
<name>A0ABM8IVP6_9CREN</name>
<dbReference type="InterPro" id="IPR007138">
    <property type="entry name" value="ABM_dom"/>
</dbReference>
<dbReference type="GO" id="GO:0004497">
    <property type="term" value="F:monooxygenase activity"/>
    <property type="evidence" value="ECO:0007669"/>
    <property type="project" value="UniProtKB-KW"/>
</dbReference>
<accession>A0ABM8IVP6</accession>
<feature type="domain" description="ABM" evidence="1">
    <location>
        <begin position="18"/>
        <end position="76"/>
    </location>
</feature>
<gene>
    <name evidence="2" type="ORF">PABY_11940</name>
</gene>
<dbReference type="EMBL" id="AP028907">
    <property type="protein sequence ID" value="BES81627.1"/>
    <property type="molecule type" value="Genomic_DNA"/>
</dbReference>
<organism evidence="2 3">
    <name type="scientific">Pyrodictium abyssi</name>
    <dbReference type="NCBI Taxonomy" id="54256"/>
    <lineage>
        <taxon>Archaea</taxon>
        <taxon>Thermoproteota</taxon>
        <taxon>Thermoprotei</taxon>
        <taxon>Desulfurococcales</taxon>
        <taxon>Pyrodictiaceae</taxon>
        <taxon>Pyrodictium</taxon>
    </lineage>
</organism>
<evidence type="ECO:0000259" key="1">
    <source>
        <dbReference type="Pfam" id="PF03992"/>
    </source>
</evidence>
<proteinExistence type="predicted"/>
<dbReference type="SUPFAM" id="SSF54909">
    <property type="entry name" value="Dimeric alpha+beta barrel"/>
    <property type="match status" value="1"/>
</dbReference>
<evidence type="ECO:0000313" key="2">
    <source>
        <dbReference type="EMBL" id="BES81627.1"/>
    </source>
</evidence>
<dbReference type="Proteomes" id="UP001341135">
    <property type="component" value="Chromosome"/>
</dbReference>
<keyword evidence="2" id="KW-0560">Oxidoreductase</keyword>
<sequence>MRVDGESHVTARIWYGRVPSPQAEAYRGFLIERAVPDYEPVEGNLGVYILERREGDVTHFLVISFWESMDAIKRFAGDDVEAAKYYEEDREFLLEFEPRVQHYTVVWRSWRSPGKAQG</sequence>
<evidence type="ECO:0000313" key="3">
    <source>
        <dbReference type="Proteomes" id="UP001341135"/>
    </source>
</evidence>
<keyword evidence="3" id="KW-1185">Reference proteome</keyword>
<reference evidence="2 3" key="1">
    <citation type="submission" date="2023-09" db="EMBL/GenBank/DDBJ databases">
        <title>Pyrofollis japonicus gen. nov. sp. nov., a novel member of the family Pyrodictiaceae isolated from the Iheya North hydrothermal field.</title>
        <authorList>
            <person name="Miyazaki U."/>
            <person name="Sanari M."/>
            <person name="Tame A."/>
            <person name="Kitajima M."/>
            <person name="Okamoto A."/>
            <person name="Sawayama S."/>
            <person name="Miyazaki J."/>
            <person name="Takai K."/>
            <person name="Nakagawa S."/>
        </authorList>
    </citation>
    <scope>NUCLEOTIDE SEQUENCE [LARGE SCALE GENOMIC DNA]</scope>
    <source>
        <strain evidence="2 3">AV2</strain>
    </source>
</reference>
<dbReference type="InterPro" id="IPR011008">
    <property type="entry name" value="Dimeric_a/b-barrel"/>
</dbReference>
<keyword evidence="2" id="KW-0503">Monooxygenase</keyword>